<name>A0A426XQV4_ENSVE</name>
<protein>
    <submittedName>
        <fullName evidence="1">Uncharacterized protein</fullName>
    </submittedName>
</protein>
<organism evidence="1 2">
    <name type="scientific">Ensete ventricosum</name>
    <name type="common">Abyssinian banana</name>
    <name type="synonym">Musa ensete</name>
    <dbReference type="NCBI Taxonomy" id="4639"/>
    <lineage>
        <taxon>Eukaryota</taxon>
        <taxon>Viridiplantae</taxon>
        <taxon>Streptophyta</taxon>
        <taxon>Embryophyta</taxon>
        <taxon>Tracheophyta</taxon>
        <taxon>Spermatophyta</taxon>
        <taxon>Magnoliopsida</taxon>
        <taxon>Liliopsida</taxon>
        <taxon>Zingiberales</taxon>
        <taxon>Musaceae</taxon>
        <taxon>Ensete</taxon>
    </lineage>
</organism>
<dbReference type="AlphaFoldDB" id="A0A426XQV4"/>
<proteinExistence type="predicted"/>
<sequence>MAMKGQRDTKNVALIPSVITLVDSKLGGDHYRGSASLELYRGSLLQIATQRLQKIIFYS</sequence>
<accession>A0A426XQV4</accession>
<comment type="caution">
    <text evidence="1">The sequence shown here is derived from an EMBL/GenBank/DDBJ whole genome shotgun (WGS) entry which is preliminary data.</text>
</comment>
<dbReference type="Proteomes" id="UP000287651">
    <property type="component" value="Unassembled WGS sequence"/>
</dbReference>
<evidence type="ECO:0000313" key="1">
    <source>
        <dbReference type="EMBL" id="RRT41802.1"/>
    </source>
</evidence>
<evidence type="ECO:0000313" key="2">
    <source>
        <dbReference type="Proteomes" id="UP000287651"/>
    </source>
</evidence>
<gene>
    <name evidence="1" type="ORF">B296_00055867</name>
</gene>
<dbReference type="EMBL" id="AMZH03018285">
    <property type="protein sequence ID" value="RRT41802.1"/>
    <property type="molecule type" value="Genomic_DNA"/>
</dbReference>
<reference evidence="1 2" key="1">
    <citation type="journal article" date="2014" name="Agronomy (Basel)">
        <title>A Draft Genome Sequence for Ensete ventricosum, the Drought-Tolerant Tree Against Hunger.</title>
        <authorList>
            <person name="Harrison J."/>
            <person name="Moore K.A."/>
            <person name="Paszkiewicz K."/>
            <person name="Jones T."/>
            <person name="Grant M."/>
            <person name="Ambacheew D."/>
            <person name="Muzemil S."/>
            <person name="Studholme D.J."/>
        </authorList>
    </citation>
    <scope>NUCLEOTIDE SEQUENCE [LARGE SCALE GENOMIC DNA]</scope>
</reference>